<comment type="caution">
    <text evidence="1">The sequence shown here is derived from an EMBL/GenBank/DDBJ whole genome shotgun (WGS) entry which is preliminary data.</text>
</comment>
<organism evidence="1 2">
    <name type="scientific">Diphasiastrum complanatum</name>
    <name type="common">Issler's clubmoss</name>
    <name type="synonym">Lycopodium complanatum</name>
    <dbReference type="NCBI Taxonomy" id="34168"/>
    <lineage>
        <taxon>Eukaryota</taxon>
        <taxon>Viridiplantae</taxon>
        <taxon>Streptophyta</taxon>
        <taxon>Embryophyta</taxon>
        <taxon>Tracheophyta</taxon>
        <taxon>Lycopodiopsida</taxon>
        <taxon>Lycopodiales</taxon>
        <taxon>Lycopodiaceae</taxon>
        <taxon>Lycopodioideae</taxon>
        <taxon>Diphasiastrum</taxon>
    </lineage>
</organism>
<accession>A0ACC2AKV3</accession>
<proteinExistence type="predicted"/>
<keyword evidence="2" id="KW-1185">Reference proteome</keyword>
<evidence type="ECO:0000313" key="1">
    <source>
        <dbReference type="EMBL" id="KAJ7518170.1"/>
    </source>
</evidence>
<protein>
    <submittedName>
        <fullName evidence="1">Uncharacterized protein</fullName>
    </submittedName>
</protein>
<sequence length="710" mass="81589">MLLARTLGRVATFMRHVSQPTKINASREIATIGSHERRCYHDLFADRNPSANKESDGLEACTGIWISSFRNPGKVYGNVSGYLKDINLWITAYLKVCHELRLWTPNSRIDESTISALEALRHVVLTERYAWGKSGPVYLTQPKLPDSPAKTIEDSLPDFQNRIVQEILMMILEPLYEARFSPRSHAFRPGRSPHTALRYVQGNFPGTVWYLKGDVSNLFDGIQPAMMANTLSKVIRDSKIVKLVRTGVVPVPKQVEEKVSRLRNKEKPKWSKMKKKNAVEPKRNPFWLDSVLGFAPEEAQKRPNWGNCKKLSPLLSNIYLHELDKWMDEQMQAYFRPHDPDSDCNELDPEEGLADQDDEGAGKQQADTDTPDVEDEKPNQHNLETGESQETNRNKPGAGDIPPPLLDKSKRMEYVRYGAHFLVGMQGPRADAERFREDLRKFCSEKLQVDLSVERCPIFHVTKKIPFLGHEITRRKLLIKRRRLCDDGKVRKVNVMTTILTITASMDDCARKLRLIGVLKGRDDPQPCFRLFHAEQIDTNAHINKLLRGLSEWYRYAMNRKKVSAFLAYVFRSSLAKLYAAKYKLRSQAKVYKVAGKDLSRPLKDRVGRTPAFRAALRRGIRSDVQGLEFRWGKFTPAAIYSPLPRDWEPVHEKLLKEIAGLVKPEFLAQELELVKKRSPRSIHDDMSALVWSFYHEDFSSNEHKTKQFL</sequence>
<evidence type="ECO:0000313" key="2">
    <source>
        <dbReference type="Proteomes" id="UP001162992"/>
    </source>
</evidence>
<dbReference type="Proteomes" id="UP001162992">
    <property type="component" value="Chromosome 21"/>
</dbReference>
<name>A0ACC2AKV3_DIPCM</name>
<dbReference type="EMBL" id="CM055112">
    <property type="protein sequence ID" value="KAJ7518170.1"/>
    <property type="molecule type" value="Genomic_DNA"/>
</dbReference>
<reference evidence="2" key="1">
    <citation type="journal article" date="2024" name="Proc. Natl. Acad. Sci. U.S.A.">
        <title>Extraordinary preservation of gene collinearity over three hundred million years revealed in homosporous lycophytes.</title>
        <authorList>
            <person name="Li C."/>
            <person name="Wickell D."/>
            <person name="Kuo L.Y."/>
            <person name="Chen X."/>
            <person name="Nie B."/>
            <person name="Liao X."/>
            <person name="Peng D."/>
            <person name="Ji J."/>
            <person name="Jenkins J."/>
            <person name="Williams M."/>
            <person name="Shu S."/>
            <person name="Plott C."/>
            <person name="Barry K."/>
            <person name="Rajasekar S."/>
            <person name="Grimwood J."/>
            <person name="Han X."/>
            <person name="Sun S."/>
            <person name="Hou Z."/>
            <person name="He W."/>
            <person name="Dai G."/>
            <person name="Sun C."/>
            <person name="Schmutz J."/>
            <person name="Leebens-Mack J.H."/>
            <person name="Li F.W."/>
            <person name="Wang L."/>
        </authorList>
    </citation>
    <scope>NUCLEOTIDE SEQUENCE [LARGE SCALE GENOMIC DNA]</scope>
    <source>
        <strain evidence="2">cv. PW_Plant_1</strain>
    </source>
</reference>
<gene>
    <name evidence="1" type="ORF">O6H91_21G057900</name>
</gene>